<dbReference type="Pfam" id="PF01047">
    <property type="entry name" value="MarR"/>
    <property type="match status" value="1"/>
</dbReference>
<organism evidence="6 7">
    <name type="scientific">Nocardia nova</name>
    <dbReference type="NCBI Taxonomy" id="37330"/>
    <lineage>
        <taxon>Bacteria</taxon>
        <taxon>Bacillati</taxon>
        <taxon>Actinomycetota</taxon>
        <taxon>Actinomycetes</taxon>
        <taxon>Mycobacteriales</taxon>
        <taxon>Nocardiaceae</taxon>
        <taxon>Nocardia</taxon>
    </lineage>
</organism>
<dbReference type="PROSITE" id="PS01117">
    <property type="entry name" value="HTH_MARR_1"/>
    <property type="match status" value="1"/>
</dbReference>
<dbReference type="GO" id="GO:0003677">
    <property type="term" value="F:DNA binding"/>
    <property type="evidence" value="ECO:0007669"/>
    <property type="project" value="UniProtKB-KW"/>
</dbReference>
<keyword evidence="3" id="KW-0804">Transcription</keyword>
<dbReference type="InterPro" id="IPR000835">
    <property type="entry name" value="HTH_MarR-typ"/>
</dbReference>
<evidence type="ECO:0000256" key="3">
    <source>
        <dbReference type="ARBA" id="ARBA00023163"/>
    </source>
</evidence>
<dbReference type="InterPro" id="IPR052526">
    <property type="entry name" value="HTH-type_Bedaq_tolerance"/>
</dbReference>
<evidence type="ECO:0000313" key="6">
    <source>
        <dbReference type="EMBL" id="PPJ26176.1"/>
    </source>
</evidence>
<accession>A0A2S6A2T9</accession>
<keyword evidence="7" id="KW-1185">Reference proteome</keyword>
<name>A0A2S6A2T9_9NOCA</name>
<feature type="domain" description="HTH marR-type" evidence="5">
    <location>
        <begin position="42"/>
        <end position="176"/>
    </location>
</feature>
<proteinExistence type="predicted"/>
<dbReference type="InterPro" id="IPR023187">
    <property type="entry name" value="Tscrpt_reg_MarR-type_CS"/>
</dbReference>
<protein>
    <submittedName>
        <fullName evidence="6">MarR family transcriptional regulator</fullName>
    </submittedName>
</protein>
<dbReference type="Gene3D" id="1.10.10.10">
    <property type="entry name" value="Winged helix-like DNA-binding domain superfamily/Winged helix DNA-binding domain"/>
    <property type="match status" value="1"/>
</dbReference>
<evidence type="ECO:0000256" key="4">
    <source>
        <dbReference type="SAM" id="MobiDB-lite"/>
    </source>
</evidence>
<feature type="compositionally biased region" description="Basic and acidic residues" evidence="4">
    <location>
        <begin position="1"/>
        <end position="12"/>
    </location>
</feature>
<dbReference type="GO" id="GO:0003700">
    <property type="term" value="F:DNA-binding transcription factor activity"/>
    <property type="evidence" value="ECO:0007669"/>
    <property type="project" value="InterPro"/>
</dbReference>
<dbReference type="SMART" id="SM00347">
    <property type="entry name" value="HTH_MARR"/>
    <property type="match status" value="1"/>
</dbReference>
<keyword evidence="1" id="KW-0805">Transcription regulation</keyword>
<dbReference type="AlphaFoldDB" id="A0A2S6A2T9"/>
<dbReference type="Proteomes" id="UP000238356">
    <property type="component" value="Unassembled WGS sequence"/>
</dbReference>
<dbReference type="EMBL" id="PSZD01000013">
    <property type="protein sequence ID" value="PPJ26176.1"/>
    <property type="molecule type" value="Genomic_DNA"/>
</dbReference>
<gene>
    <name evidence="6" type="ORF">C5F51_20390</name>
</gene>
<reference evidence="6 7" key="1">
    <citation type="submission" date="2018-02" db="EMBL/GenBank/DDBJ databases">
        <title>8 Nocardia nova and 1 Nocardia cyriacigeorgica strain used for evolution to TMP-SMX.</title>
        <authorList>
            <person name="Mehta H."/>
            <person name="Weng J."/>
            <person name="Shamoo Y."/>
        </authorList>
    </citation>
    <scope>NUCLEOTIDE SEQUENCE [LARGE SCALE GENOMIC DNA]</scope>
    <source>
        <strain evidence="6 7">BAA2227</strain>
    </source>
</reference>
<dbReference type="PANTHER" id="PTHR39515">
    <property type="entry name" value="CONSERVED PROTEIN"/>
    <property type="match status" value="1"/>
</dbReference>
<dbReference type="PANTHER" id="PTHR39515:SF2">
    <property type="entry name" value="HTH-TYPE TRANSCRIPTIONAL REGULATOR RV0880"/>
    <property type="match status" value="1"/>
</dbReference>
<evidence type="ECO:0000256" key="1">
    <source>
        <dbReference type="ARBA" id="ARBA00023015"/>
    </source>
</evidence>
<dbReference type="InterPro" id="IPR036390">
    <property type="entry name" value="WH_DNA-bd_sf"/>
</dbReference>
<sequence>MVVDARDPRVSTRAEGGSLRNHVGPGEHGIEHSAGVTEQDVADRLGGQLIRLMRAIGRTKSHIAKYGPDGLERSAYSVLFCLVHDGPQRTGKLADTLHTETSTISRQTRSLVAHGLVERRADPVDGRACVLAPTAEGVRVFEENRRNRNRWLAEVMAEWPADERARLTDLLELLVSGIEESTAEKSTATADSN</sequence>
<evidence type="ECO:0000256" key="2">
    <source>
        <dbReference type="ARBA" id="ARBA00023125"/>
    </source>
</evidence>
<dbReference type="InterPro" id="IPR036388">
    <property type="entry name" value="WH-like_DNA-bd_sf"/>
</dbReference>
<dbReference type="PROSITE" id="PS50995">
    <property type="entry name" value="HTH_MARR_2"/>
    <property type="match status" value="1"/>
</dbReference>
<evidence type="ECO:0000313" key="7">
    <source>
        <dbReference type="Proteomes" id="UP000238356"/>
    </source>
</evidence>
<dbReference type="SUPFAM" id="SSF46785">
    <property type="entry name" value="Winged helix' DNA-binding domain"/>
    <property type="match status" value="1"/>
</dbReference>
<evidence type="ECO:0000259" key="5">
    <source>
        <dbReference type="PROSITE" id="PS50995"/>
    </source>
</evidence>
<keyword evidence="2" id="KW-0238">DNA-binding</keyword>
<feature type="region of interest" description="Disordered" evidence="4">
    <location>
        <begin position="1"/>
        <end position="35"/>
    </location>
</feature>
<comment type="caution">
    <text evidence="6">The sequence shown here is derived from an EMBL/GenBank/DDBJ whole genome shotgun (WGS) entry which is preliminary data.</text>
</comment>